<protein>
    <submittedName>
        <fullName evidence="3">DUF4942 domain-containing protein</fullName>
    </submittedName>
</protein>
<gene>
    <name evidence="3" type="ORF">NO263_03890</name>
</gene>
<dbReference type="SUPFAM" id="SSF53335">
    <property type="entry name" value="S-adenosyl-L-methionine-dependent methyltransferases"/>
    <property type="match status" value="1"/>
</dbReference>
<organism evidence="3 4">
    <name type="scientific">Gluconacetobacter entanii</name>
    <dbReference type="NCBI Taxonomy" id="108528"/>
    <lineage>
        <taxon>Bacteria</taxon>
        <taxon>Pseudomonadati</taxon>
        <taxon>Pseudomonadota</taxon>
        <taxon>Alphaproteobacteria</taxon>
        <taxon>Acetobacterales</taxon>
        <taxon>Acetobacteraceae</taxon>
        <taxon>Gluconacetobacter</taxon>
    </lineage>
</organism>
<dbReference type="EMBL" id="JANGSQ010000087">
    <property type="protein sequence ID" value="MCW4589718.1"/>
    <property type="molecule type" value="Genomic_DNA"/>
</dbReference>
<dbReference type="RefSeq" id="WP_075594822.1">
    <property type="nucleotide sequence ID" value="NZ_JABJWD010000054.1"/>
</dbReference>
<feature type="region of interest" description="Disordered" evidence="1">
    <location>
        <begin position="270"/>
        <end position="293"/>
    </location>
</feature>
<dbReference type="InterPro" id="IPR031339">
    <property type="entry name" value="DUF4942"/>
</dbReference>
<dbReference type="PRINTS" id="PR00507">
    <property type="entry name" value="N12N6MTFRASE"/>
</dbReference>
<evidence type="ECO:0000256" key="1">
    <source>
        <dbReference type="SAM" id="MobiDB-lite"/>
    </source>
</evidence>
<keyword evidence="4" id="KW-1185">Reference proteome</keyword>
<dbReference type="InterPro" id="IPR002052">
    <property type="entry name" value="DNA_methylase_N6_adenine_CS"/>
</dbReference>
<evidence type="ECO:0000259" key="2">
    <source>
        <dbReference type="Pfam" id="PF13708"/>
    </source>
</evidence>
<dbReference type="Proteomes" id="UP001526337">
    <property type="component" value="Unassembled WGS sequence"/>
</dbReference>
<dbReference type="PROSITE" id="PS00092">
    <property type="entry name" value="N6_MTASE"/>
    <property type="match status" value="1"/>
</dbReference>
<evidence type="ECO:0000313" key="3">
    <source>
        <dbReference type="EMBL" id="MCW4589718.1"/>
    </source>
</evidence>
<evidence type="ECO:0000313" key="4">
    <source>
        <dbReference type="Proteomes" id="UP001526337"/>
    </source>
</evidence>
<sequence>MTQQIAIKASVDELCANRAKAIEGFLSGVEQIRQARTDMQAACVGTNGVGSKIDQVIERSLKGWSDTKGLPEQVRIEVDRAMWRSFVIGTPLWGMMDATARAQFEKDMAGVPPEASPDNLRVTMEGLFAESDMIFRRGLVEVFRGLCREYRSNNGFRLAKRIVMTGVQTSYGSLNSYRDDSIRDLDRIFYVLDGREPPTSYNEGLRGALAEAIRTASSFRPGAGTIETDYFRVKFFKNGNAQFYFLRPDLVEKANRIIAEFYGETLGAGPDAAGARRKADPAAGRKDTWSEDFYPTPVDTAERMADLADIDDGMTVCEPSAGKGALVDALLETPAASIVAVEKNAGRADFLTERYAGNPRVSTQRADWLDPDTARYDRIVMNPPYSSGQWIRNLLVAWERLAPGGRLVALVPKGPGAGPAVLKADAAALIGSAALIEDVPEGVFKAAGTMIGTRIVVLDKPTSPA</sequence>
<reference evidence="3 4" key="1">
    <citation type="submission" date="2022-07" db="EMBL/GenBank/DDBJ databases">
        <title>Genome stability of Gluconacetobacter entanii AV429.</title>
        <authorList>
            <person name="Trcek J."/>
            <person name="Cepec E."/>
        </authorList>
    </citation>
    <scope>NUCLEOTIDE SEQUENCE [LARGE SCALE GENOMIC DNA]</scope>
    <source>
        <strain evidence="3 4">AV429_2022</strain>
    </source>
</reference>
<proteinExistence type="predicted"/>
<dbReference type="InterPro" id="IPR029063">
    <property type="entry name" value="SAM-dependent_MTases_sf"/>
</dbReference>
<accession>A0ABT3K2V7</accession>
<name>A0ABT3K2V7_9PROT</name>
<feature type="domain" description="DUF4942" evidence="2">
    <location>
        <begin position="77"/>
        <end position="264"/>
    </location>
</feature>
<dbReference type="CDD" id="cd02440">
    <property type="entry name" value="AdoMet_MTases"/>
    <property type="match status" value="1"/>
</dbReference>
<feature type="compositionally biased region" description="Basic and acidic residues" evidence="1">
    <location>
        <begin position="277"/>
        <end position="289"/>
    </location>
</feature>
<dbReference type="Pfam" id="PF13708">
    <property type="entry name" value="DUF4942"/>
    <property type="match status" value="1"/>
</dbReference>
<comment type="caution">
    <text evidence="3">The sequence shown here is derived from an EMBL/GenBank/DDBJ whole genome shotgun (WGS) entry which is preliminary data.</text>
</comment>
<dbReference type="Gene3D" id="3.40.50.150">
    <property type="entry name" value="Vaccinia Virus protein VP39"/>
    <property type="match status" value="1"/>
</dbReference>